<name>A0A225SMV4_9BURK</name>
<dbReference type="AlphaFoldDB" id="A0A225SMV4"/>
<reference evidence="2 3" key="1">
    <citation type="journal article" date="2010" name="Int. J. Syst. Evol. Microbiol.">
        <title>Reclassification of Herbaspirillum putei as a later heterotypic synonym of Herbaspirillum huttiense, with the description of H. huttiense subsp. huttiense subsp. nov. and H. huttiense subsp. putei subsp. nov., comb. nov., and description of Herbaspirillum aquaticum sp. nov.</title>
        <authorList>
            <person name="Dobritsa A.P."/>
            <person name="Reddy M.C."/>
            <person name="Samadpour M."/>
        </authorList>
    </citation>
    <scope>NUCLEOTIDE SEQUENCE [LARGE SCALE GENOMIC DNA]</scope>
    <source>
        <strain evidence="2 3">IEH 4430</strain>
    </source>
</reference>
<dbReference type="InterPro" id="IPR029058">
    <property type="entry name" value="AB_hydrolase_fold"/>
</dbReference>
<gene>
    <name evidence="2" type="primary">pcaD</name>
    <name evidence="2" type="ORF">CEJ45_21335</name>
</gene>
<dbReference type="InterPro" id="IPR050266">
    <property type="entry name" value="AB_hydrolase_sf"/>
</dbReference>
<dbReference type="GO" id="GO:0042952">
    <property type="term" value="P:beta-ketoadipate pathway"/>
    <property type="evidence" value="ECO:0007669"/>
    <property type="project" value="InterPro"/>
</dbReference>
<dbReference type="InterPro" id="IPR000073">
    <property type="entry name" value="AB_hydrolase_1"/>
</dbReference>
<keyword evidence="3" id="KW-1185">Reference proteome</keyword>
<organism evidence="2 3">
    <name type="scientific">Herbaspirillum aquaticum</name>
    <dbReference type="NCBI Taxonomy" id="568783"/>
    <lineage>
        <taxon>Bacteria</taxon>
        <taxon>Pseudomonadati</taxon>
        <taxon>Pseudomonadota</taxon>
        <taxon>Betaproteobacteria</taxon>
        <taxon>Burkholderiales</taxon>
        <taxon>Oxalobacteraceae</taxon>
        <taxon>Herbaspirillum</taxon>
    </lineage>
</organism>
<dbReference type="Pfam" id="PF00561">
    <property type="entry name" value="Abhydrolase_1"/>
    <property type="match status" value="1"/>
</dbReference>
<feature type="domain" description="AB hydrolase-1" evidence="1">
    <location>
        <begin position="22"/>
        <end position="131"/>
    </location>
</feature>
<dbReference type="EMBL" id="NJGV01000026">
    <property type="protein sequence ID" value="OWY32404.1"/>
    <property type="molecule type" value="Genomic_DNA"/>
</dbReference>
<evidence type="ECO:0000259" key="1">
    <source>
        <dbReference type="Pfam" id="PF00561"/>
    </source>
</evidence>
<dbReference type="Gene3D" id="3.40.50.1820">
    <property type="entry name" value="alpha/beta hydrolase"/>
    <property type="match status" value="1"/>
</dbReference>
<dbReference type="NCBIfam" id="TIGR02427">
    <property type="entry name" value="protocat_pcaD"/>
    <property type="match status" value="1"/>
</dbReference>
<dbReference type="PANTHER" id="PTHR43798:SF29">
    <property type="entry name" value="AB HYDROLASE-1 DOMAIN-CONTAINING PROTEIN"/>
    <property type="match status" value="1"/>
</dbReference>
<accession>A0A225SMV4</accession>
<evidence type="ECO:0000313" key="2">
    <source>
        <dbReference type="EMBL" id="OWY32404.1"/>
    </source>
</evidence>
<protein>
    <submittedName>
        <fullName evidence="2">3-oxoadipate enol-lactonase</fullName>
    </submittedName>
</protein>
<evidence type="ECO:0000313" key="3">
    <source>
        <dbReference type="Proteomes" id="UP000214747"/>
    </source>
</evidence>
<sequence>MPFATLNGIKLHYQLDGDAALPVLVLSNSLGTSLAMWDPQIPELSKHFRVLRYDTRGHGQSEVTPGPYTIAQLGSDVIALLDQLDIKQAHFCGLSMGGSTFMWLAVNHPQRVTKLILCNTGAKIGTPDAWNSRIDTVRRDGLSAIAAAVVSRWLTPEYAEQHPEQVQALTAMLLATPAEGYAGACAAVRDNDLREAIAGIRAPTLVIAGSGDVPTPPADAQFMRATIPGALYVEFDAAHISNQQQPRAFTQAVVQFLTEAS</sequence>
<comment type="caution">
    <text evidence="2">The sequence shown here is derived from an EMBL/GenBank/DDBJ whole genome shotgun (WGS) entry which is preliminary data.</text>
</comment>
<dbReference type="Proteomes" id="UP000214747">
    <property type="component" value="Unassembled WGS sequence"/>
</dbReference>
<dbReference type="GO" id="GO:0047570">
    <property type="term" value="F:3-oxoadipate enol-lactonase activity"/>
    <property type="evidence" value="ECO:0007669"/>
    <property type="project" value="InterPro"/>
</dbReference>
<dbReference type="PRINTS" id="PR00111">
    <property type="entry name" value="ABHYDROLASE"/>
</dbReference>
<dbReference type="RefSeq" id="WP_088757072.1">
    <property type="nucleotide sequence ID" value="NZ_NJGV01000026.1"/>
</dbReference>
<dbReference type="SUPFAM" id="SSF53474">
    <property type="entry name" value="alpha/beta-Hydrolases"/>
    <property type="match status" value="1"/>
</dbReference>
<proteinExistence type="predicted"/>
<dbReference type="PANTHER" id="PTHR43798">
    <property type="entry name" value="MONOACYLGLYCEROL LIPASE"/>
    <property type="match status" value="1"/>
</dbReference>
<dbReference type="InterPro" id="IPR026968">
    <property type="entry name" value="PcaD/CatD"/>
</dbReference>